<keyword evidence="1" id="KW-0479">Metal-binding</keyword>
<proteinExistence type="predicted"/>
<gene>
    <name evidence="5" type="ORF">MANT1106_LOCUS14629</name>
</gene>
<evidence type="ECO:0000259" key="4">
    <source>
        <dbReference type="Pfam" id="PF15628"/>
    </source>
</evidence>
<dbReference type="GO" id="GO:0019104">
    <property type="term" value="F:DNA N-glycosylase activity"/>
    <property type="evidence" value="ECO:0007669"/>
    <property type="project" value="InterPro"/>
</dbReference>
<reference evidence="5" key="1">
    <citation type="submission" date="2021-01" db="EMBL/GenBank/DDBJ databases">
        <authorList>
            <person name="Corre E."/>
            <person name="Pelletier E."/>
            <person name="Niang G."/>
            <person name="Scheremetjew M."/>
            <person name="Finn R."/>
            <person name="Kale V."/>
            <person name="Holt S."/>
            <person name="Cochrane G."/>
            <person name="Meng A."/>
            <person name="Brown T."/>
            <person name="Cohen L."/>
        </authorList>
    </citation>
    <scope>NUCLEOTIDE SEQUENCE</scope>
    <source>
        <strain evidence="5">SL-175</strain>
    </source>
</reference>
<dbReference type="AlphaFoldDB" id="A0A7S0XAV9"/>
<dbReference type="InterPro" id="IPR028925">
    <property type="entry name" value="RRM_DME"/>
</dbReference>
<protein>
    <recommendedName>
        <fullName evidence="4">Demeter RRM-fold domain-containing protein</fullName>
    </recommendedName>
</protein>
<evidence type="ECO:0000256" key="2">
    <source>
        <dbReference type="ARBA" id="ARBA00023004"/>
    </source>
</evidence>
<feature type="compositionally biased region" description="Low complexity" evidence="3">
    <location>
        <begin position="223"/>
        <end position="238"/>
    </location>
</feature>
<dbReference type="EMBL" id="HBFC01024262">
    <property type="protein sequence ID" value="CAD8711942.1"/>
    <property type="molecule type" value="Transcribed_RNA"/>
</dbReference>
<dbReference type="GO" id="GO:0141166">
    <property type="term" value="P:chromosomal 5-methylcytosine DNA demethylation pathway"/>
    <property type="evidence" value="ECO:0007669"/>
    <property type="project" value="InterPro"/>
</dbReference>
<sequence length="307" mass="32079">MSTVAAAAIKGFAAAAAAAAASVAASPLQVQVRPPPLNINKIRHELTAWSLPPAMVPPALRGRAPDVDAECYLAVRNGLPSAVAAAQAATTAAGVDVVALAVLVPCRAAMLAKFPLHGTYFQTNEVFLDAETATRPWCLPAYRLTHLPTVSVYLGTSVASICRGMSRAEVASSFANRAVCVRSWDPATGHPRPLPRWACPFMPRGATALPAPGEELAPVVAMPSSPQDPALSSAAASDAVDERLRQQRQLQQPEQEDEQQQPQRPPPSAPPTAEEVRAEGAGGIAPPANVEVQEGDMVHVAGNMVNH</sequence>
<dbReference type="InterPro" id="IPR044811">
    <property type="entry name" value="DME/ROS1"/>
</dbReference>
<feature type="domain" description="Demeter RRM-fold" evidence="4">
    <location>
        <begin position="102"/>
        <end position="195"/>
    </location>
</feature>
<evidence type="ECO:0000256" key="1">
    <source>
        <dbReference type="ARBA" id="ARBA00022723"/>
    </source>
</evidence>
<dbReference type="GO" id="GO:0046872">
    <property type="term" value="F:metal ion binding"/>
    <property type="evidence" value="ECO:0007669"/>
    <property type="project" value="UniProtKB-KW"/>
</dbReference>
<dbReference type="PANTHER" id="PTHR46213">
    <property type="entry name" value="TRANSCRIPTIONAL ACTIVATOR DEMETER"/>
    <property type="match status" value="1"/>
</dbReference>
<dbReference type="GO" id="GO:0035514">
    <property type="term" value="F:DNA demethylase activity"/>
    <property type="evidence" value="ECO:0007669"/>
    <property type="project" value="InterPro"/>
</dbReference>
<dbReference type="PANTHER" id="PTHR46213:SF13">
    <property type="entry name" value="DEMETER-LIKE PROTEIN 2-RELATED"/>
    <property type="match status" value="1"/>
</dbReference>
<dbReference type="Pfam" id="PF15628">
    <property type="entry name" value="RRM_DME"/>
    <property type="match status" value="1"/>
</dbReference>
<feature type="region of interest" description="Disordered" evidence="3">
    <location>
        <begin position="219"/>
        <end position="307"/>
    </location>
</feature>
<organism evidence="5">
    <name type="scientific">Mantoniella antarctica</name>
    <dbReference type="NCBI Taxonomy" id="81844"/>
    <lineage>
        <taxon>Eukaryota</taxon>
        <taxon>Viridiplantae</taxon>
        <taxon>Chlorophyta</taxon>
        <taxon>Mamiellophyceae</taxon>
        <taxon>Mamiellales</taxon>
        <taxon>Mamiellaceae</taxon>
        <taxon>Mantoniella</taxon>
    </lineage>
</organism>
<accession>A0A7S0XAV9</accession>
<name>A0A7S0XAV9_9CHLO</name>
<keyword evidence="2" id="KW-0408">Iron</keyword>
<evidence type="ECO:0000313" key="5">
    <source>
        <dbReference type="EMBL" id="CAD8711942.1"/>
    </source>
</evidence>
<evidence type="ECO:0000256" key="3">
    <source>
        <dbReference type="SAM" id="MobiDB-lite"/>
    </source>
</evidence>